<evidence type="ECO:0000256" key="7">
    <source>
        <dbReference type="ARBA" id="ARBA00023136"/>
    </source>
</evidence>
<dbReference type="EMBL" id="CAKMMW010000036">
    <property type="protein sequence ID" value="CAH1230181.1"/>
    <property type="molecule type" value="Genomic_DNA"/>
</dbReference>
<organism evidence="9 10">
    <name type="scientific">Paenibacillus allorhizoplanae</name>
    <dbReference type="NCBI Taxonomy" id="2905648"/>
    <lineage>
        <taxon>Bacteria</taxon>
        <taxon>Bacillati</taxon>
        <taxon>Bacillota</taxon>
        <taxon>Bacilli</taxon>
        <taxon>Bacillales</taxon>
        <taxon>Paenibacillaceae</taxon>
        <taxon>Paenibacillus</taxon>
    </lineage>
</organism>
<proteinExistence type="inferred from homology"/>
<evidence type="ECO:0000256" key="1">
    <source>
        <dbReference type="ARBA" id="ARBA00004651"/>
    </source>
</evidence>
<dbReference type="InterPro" id="IPR000522">
    <property type="entry name" value="ABC_transptr_permease_BtuC"/>
</dbReference>
<dbReference type="Proteomes" id="UP000838821">
    <property type="component" value="Unassembled WGS sequence"/>
</dbReference>
<dbReference type="PANTHER" id="PTHR30472">
    <property type="entry name" value="FERRIC ENTEROBACTIN TRANSPORT SYSTEM PERMEASE PROTEIN"/>
    <property type="match status" value="1"/>
</dbReference>
<feature type="transmembrane region" description="Helical" evidence="8">
    <location>
        <begin position="78"/>
        <end position="95"/>
    </location>
</feature>
<feature type="transmembrane region" description="Helical" evidence="8">
    <location>
        <begin position="291"/>
        <end position="311"/>
    </location>
</feature>
<dbReference type="Gene3D" id="1.10.3470.10">
    <property type="entry name" value="ABC transporter involved in vitamin B12 uptake, BtuC"/>
    <property type="match status" value="1"/>
</dbReference>
<protein>
    <submittedName>
        <fullName evidence="9">Iron-uptake system permease protein FeuB</fullName>
    </submittedName>
</protein>
<comment type="subcellular location">
    <subcellularLocation>
        <location evidence="1">Cell membrane</location>
        <topology evidence="1">Multi-pass membrane protein</topology>
    </subcellularLocation>
</comment>
<evidence type="ECO:0000256" key="8">
    <source>
        <dbReference type="SAM" id="Phobius"/>
    </source>
</evidence>
<dbReference type="PANTHER" id="PTHR30472:SF58">
    <property type="entry name" value="IRON(3+)-HYDROXAMATE IMPORT SYSTEM PERMEASE PROTEIN FHUB"/>
    <property type="match status" value="1"/>
</dbReference>
<evidence type="ECO:0000256" key="3">
    <source>
        <dbReference type="ARBA" id="ARBA00022448"/>
    </source>
</evidence>
<feature type="transmembrane region" description="Helical" evidence="8">
    <location>
        <begin position="323"/>
        <end position="340"/>
    </location>
</feature>
<comment type="caution">
    <text evidence="9">The sequence shown here is derived from an EMBL/GenBank/DDBJ whole genome shotgun (WGS) entry which is preliminary data.</text>
</comment>
<feature type="transmembrane region" description="Helical" evidence="8">
    <location>
        <begin position="133"/>
        <end position="153"/>
    </location>
</feature>
<dbReference type="Pfam" id="PF01032">
    <property type="entry name" value="FecCD"/>
    <property type="match status" value="1"/>
</dbReference>
<sequence>MTGSDKRVPAIHPPLKSRPLAASAIIIGGLALLLISLIASISVGAADISFGEVWQAIFQFNADSTQHLIIQQLRLPRAIAGALVGAAFAVAGAIMQGVTRNPLSDPGILGINAGAGFMLALCFAFLPQLPFHYVILFSFLGAAIGTGLVYGISALAKGGVTPVRIVLAGSAVSALLLALSEGIAITYHIGQDLAFWFAGGVAGTKWLQVDIMAPWIIVALLGAFFISPWITLLSMGEDVATGLGLRTGLVKLAAFVLVLVLAGAAVATVGAIGFIGLIIPHVVRYLVGVDYRWIIPTSAVLGGLLVVLADIGARMVNPPFETPIGSIIALIGVPFFLYLARKKGRD</sequence>
<evidence type="ECO:0000313" key="9">
    <source>
        <dbReference type="EMBL" id="CAH1230181.1"/>
    </source>
</evidence>
<keyword evidence="7 8" id="KW-0472">Membrane</keyword>
<reference evidence="9" key="1">
    <citation type="submission" date="2022-01" db="EMBL/GenBank/DDBJ databases">
        <authorList>
            <person name="Criscuolo A."/>
        </authorList>
    </citation>
    <scope>NUCLEOTIDE SEQUENCE</scope>
    <source>
        <strain evidence="9">CIP111891</strain>
    </source>
</reference>
<keyword evidence="3" id="KW-0813">Transport</keyword>
<gene>
    <name evidence="9" type="primary">feuB_2</name>
    <name evidence="9" type="ORF">PAECIP111891_06644</name>
</gene>
<keyword evidence="10" id="KW-1185">Reference proteome</keyword>
<evidence type="ECO:0000256" key="6">
    <source>
        <dbReference type="ARBA" id="ARBA00022989"/>
    </source>
</evidence>
<dbReference type="CDD" id="cd06550">
    <property type="entry name" value="TM_ABC_iron-siderophores_like"/>
    <property type="match status" value="1"/>
</dbReference>
<dbReference type="InterPro" id="IPR037294">
    <property type="entry name" value="ABC_BtuC-like"/>
</dbReference>
<name>A0ABN8H9M7_9BACL</name>
<keyword evidence="6 8" id="KW-1133">Transmembrane helix</keyword>
<feature type="transmembrane region" description="Helical" evidence="8">
    <location>
        <begin position="107"/>
        <end position="126"/>
    </location>
</feature>
<dbReference type="SUPFAM" id="SSF81345">
    <property type="entry name" value="ABC transporter involved in vitamin B12 uptake, BtuC"/>
    <property type="match status" value="1"/>
</dbReference>
<evidence type="ECO:0000313" key="10">
    <source>
        <dbReference type="Proteomes" id="UP000838821"/>
    </source>
</evidence>
<dbReference type="RefSeq" id="WP_236293011.1">
    <property type="nucleotide sequence ID" value="NZ_CAKMMW010000036.1"/>
</dbReference>
<accession>A0ABN8H9M7</accession>
<evidence type="ECO:0000256" key="4">
    <source>
        <dbReference type="ARBA" id="ARBA00022475"/>
    </source>
</evidence>
<feature type="transmembrane region" description="Helical" evidence="8">
    <location>
        <begin position="165"/>
        <end position="190"/>
    </location>
</feature>
<comment type="similarity">
    <text evidence="2">Belongs to the binding-protein-dependent transport system permease family. FecCD subfamily.</text>
</comment>
<feature type="transmembrane region" description="Helical" evidence="8">
    <location>
        <begin position="211"/>
        <end position="232"/>
    </location>
</feature>
<evidence type="ECO:0000256" key="2">
    <source>
        <dbReference type="ARBA" id="ARBA00007935"/>
    </source>
</evidence>
<keyword evidence="4" id="KW-1003">Cell membrane</keyword>
<keyword evidence="5 8" id="KW-0812">Transmembrane</keyword>
<evidence type="ECO:0000256" key="5">
    <source>
        <dbReference type="ARBA" id="ARBA00022692"/>
    </source>
</evidence>
<feature type="transmembrane region" description="Helical" evidence="8">
    <location>
        <begin position="252"/>
        <end position="279"/>
    </location>
</feature>
<feature type="transmembrane region" description="Helical" evidence="8">
    <location>
        <begin position="20"/>
        <end position="41"/>
    </location>
</feature>